<accession>A0A2H4UV85</accession>
<feature type="transmembrane region" description="Helical" evidence="1">
    <location>
        <begin position="6"/>
        <end position="25"/>
    </location>
</feature>
<evidence type="ECO:0000313" key="3">
    <source>
        <dbReference type="Proteomes" id="UP000240325"/>
    </source>
</evidence>
<organism evidence="2">
    <name type="scientific">Bodo saltans virus</name>
    <dbReference type="NCBI Taxonomy" id="2024608"/>
    <lineage>
        <taxon>Viruses</taxon>
        <taxon>Varidnaviria</taxon>
        <taxon>Bamfordvirae</taxon>
        <taxon>Nucleocytoviricota</taxon>
        <taxon>Megaviricetes</taxon>
        <taxon>Imitervirales</taxon>
        <taxon>Mimiviridae</taxon>
        <taxon>Klosneuvirinae</taxon>
        <taxon>Theiavirus</taxon>
        <taxon>Theiavirus salishense</taxon>
    </lineage>
</organism>
<sequence length="36" mass="4318">MENIYNILLSVLLGIIVTICIHKMYTYPRVIEMYKE</sequence>
<gene>
    <name evidence="2" type="ORF">BMW23_0728</name>
</gene>
<proteinExistence type="predicted"/>
<evidence type="ECO:0000313" key="2">
    <source>
        <dbReference type="EMBL" id="ATZ80774.1"/>
    </source>
</evidence>
<protein>
    <submittedName>
        <fullName evidence="2">Uncharacterized protein</fullName>
    </submittedName>
</protein>
<keyword evidence="1" id="KW-0812">Transmembrane</keyword>
<dbReference type="EMBL" id="MF782455">
    <property type="protein sequence ID" value="ATZ80774.1"/>
    <property type="molecule type" value="Genomic_DNA"/>
</dbReference>
<dbReference type="Proteomes" id="UP000240325">
    <property type="component" value="Segment"/>
</dbReference>
<keyword evidence="1" id="KW-0472">Membrane</keyword>
<keyword evidence="1" id="KW-1133">Transmembrane helix</keyword>
<evidence type="ECO:0000256" key="1">
    <source>
        <dbReference type="SAM" id="Phobius"/>
    </source>
</evidence>
<name>A0A2H4UV85_9VIRU</name>
<reference evidence="2" key="1">
    <citation type="journal article" date="2017" name="Elife">
        <title>The kinetoplastid-infecting Bodo saltans virus (BsV), a window into the most abundant giant viruses in the sea.</title>
        <authorList>
            <person name="Deeg C.M."/>
            <person name="Chow C.-E.T."/>
            <person name="Suttle C.A."/>
        </authorList>
    </citation>
    <scope>NUCLEOTIDE SEQUENCE</scope>
    <source>
        <strain evidence="2">NG1</strain>
    </source>
</reference>
<keyword evidence="3" id="KW-1185">Reference proteome</keyword>